<keyword evidence="3" id="KW-1185">Reference proteome</keyword>
<dbReference type="Proteomes" id="UP001229651">
    <property type="component" value="Unassembled WGS sequence"/>
</dbReference>
<dbReference type="RefSeq" id="WP_306991446.1">
    <property type="nucleotide sequence ID" value="NZ_JAUSUT010000001.1"/>
</dbReference>
<keyword evidence="1" id="KW-0812">Transmembrane</keyword>
<evidence type="ECO:0000256" key="1">
    <source>
        <dbReference type="SAM" id="Phobius"/>
    </source>
</evidence>
<feature type="transmembrane region" description="Helical" evidence="1">
    <location>
        <begin position="23"/>
        <end position="41"/>
    </location>
</feature>
<feature type="transmembrane region" description="Helical" evidence="1">
    <location>
        <begin position="88"/>
        <end position="107"/>
    </location>
</feature>
<keyword evidence="1" id="KW-1133">Transmembrane helix</keyword>
<feature type="transmembrane region" description="Helical" evidence="1">
    <location>
        <begin position="148"/>
        <end position="166"/>
    </location>
</feature>
<dbReference type="EMBL" id="JAUSUT010000001">
    <property type="protein sequence ID" value="MDQ0378609.1"/>
    <property type="molecule type" value="Genomic_DNA"/>
</dbReference>
<comment type="caution">
    <text evidence="2">The sequence shown here is derived from an EMBL/GenBank/DDBJ whole genome shotgun (WGS) entry which is preliminary data.</text>
</comment>
<name>A0ABU0ETY7_9PSEU</name>
<proteinExistence type="predicted"/>
<evidence type="ECO:0008006" key="4">
    <source>
        <dbReference type="Google" id="ProtNLM"/>
    </source>
</evidence>
<sequence length="201" mass="20990">MGTAATMPRGFAPPSDTRQARRIAVALAVWAFAYAAYRAYYAVGGTLGMIGEPVSGERFRAVNAAGAAIILVAAVLPLVAVRVAALRRALPAVSWIAAVGCCMHALVDGTLRVLSVTGVHPTELQASFWSSFDRGAADLQDLLLNEPWFLIEGLLWGALGLTLVAAHRRRAWVLSAVVACAALTLVGVLSGLGVIASFHIG</sequence>
<reference evidence="2 3" key="1">
    <citation type="submission" date="2023-07" db="EMBL/GenBank/DDBJ databases">
        <title>Sequencing the genomes of 1000 actinobacteria strains.</title>
        <authorList>
            <person name="Klenk H.-P."/>
        </authorList>
    </citation>
    <scope>NUCLEOTIDE SEQUENCE [LARGE SCALE GENOMIC DNA]</scope>
    <source>
        <strain evidence="2 3">DSM 45805</strain>
    </source>
</reference>
<evidence type="ECO:0000313" key="3">
    <source>
        <dbReference type="Proteomes" id="UP001229651"/>
    </source>
</evidence>
<protein>
    <recommendedName>
        <fullName evidence="4">DUF3995 domain-containing protein</fullName>
    </recommendedName>
</protein>
<gene>
    <name evidence="2" type="ORF">FB470_002603</name>
</gene>
<evidence type="ECO:0000313" key="2">
    <source>
        <dbReference type="EMBL" id="MDQ0378609.1"/>
    </source>
</evidence>
<accession>A0ABU0ETY7</accession>
<keyword evidence="1" id="KW-0472">Membrane</keyword>
<organism evidence="2 3">
    <name type="scientific">Amycolatopsis thermophila</name>
    <dbReference type="NCBI Taxonomy" id="206084"/>
    <lineage>
        <taxon>Bacteria</taxon>
        <taxon>Bacillati</taxon>
        <taxon>Actinomycetota</taxon>
        <taxon>Actinomycetes</taxon>
        <taxon>Pseudonocardiales</taxon>
        <taxon>Pseudonocardiaceae</taxon>
        <taxon>Amycolatopsis</taxon>
    </lineage>
</organism>
<feature type="transmembrane region" description="Helical" evidence="1">
    <location>
        <begin position="173"/>
        <end position="200"/>
    </location>
</feature>
<feature type="transmembrane region" description="Helical" evidence="1">
    <location>
        <begin position="61"/>
        <end position="81"/>
    </location>
</feature>